<proteinExistence type="predicted"/>
<accession>A0A5B6VMM8</accession>
<evidence type="ECO:0000313" key="3">
    <source>
        <dbReference type="Proteomes" id="UP000325315"/>
    </source>
</evidence>
<dbReference type="EMBL" id="SMMG02000006">
    <property type="protein sequence ID" value="KAA3470234.1"/>
    <property type="molecule type" value="Genomic_DNA"/>
</dbReference>
<dbReference type="Pfam" id="PF22936">
    <property type="entry name" value="Pol_BBD"/>
    <property type="match status" value="1"/>
</dbReference>
<evidence type="ECO:0000313" key="2">
    <source>
        <dbReference type="EMBL" id="KAA3470234.1"/>
    </source>
</evidence>
<dbReference type="Proteomes" id="UP000325315">
    <property type="component" value="Unassembled WGS sequence"/>
</dbReference>
<feature type="domain" description="Retrovirus-related Pol polyprotein from transposon TNT 1-94-like beta-barrel" evidence="1">
    <location>
        <begin position="23"/>
        <end position="92"/>
    </location>
</feature>
<dbReference type="InterPro" id="IPR054722">
    <property type="entry name" value="PolX-like_BBD"/>
</dbReference>
<dbReference type="AlphaFoldDB" id="A0A5B6VMM8"/>
<reference evidence="3" key="1">
    <citation type="journal article" date="2019" name="Plant Biotechnol. J.">
        <title>Genome sequencing of the Australian wild diploid species Gossypium australe highlights disease resistance and delayed gland morphogenesis.</title>
        <authorList>
            <person name="Cai Y."/>
            <person name="Cai X."/>
            <person name="Wang Q."/>
            <person name="Wang P."/>
            <person name="Zhang Y."/>
            <person name="Cai C."/>
            <person name="Xu Y."/>
            <person name="Wang K."/>
            <person name="Zhou Z."/>
            <person name="Wang C."/>
            <person name="Geng S."/>
            <person name="Li B."/>
            <person name="Dong Q."/>
            <person name="Hou Y."/>
            <person name="Wang H."/>
            <person name="Ai P."/>
            <person name="Liu Z."/>
            <person name="Yi F."/>
            <person name="Sun M."/>
            <person name="An G."/>
            <person name="Cheng J."/>
            <person name="Zhang Y."/>
            <person name="Shi Q."/>
            <person name="Xie Y."/>
            <person name="Shi X."/>
            <person name="Chang Y."/>
            <person name="Huang F."/>
            <person name="Chen Y."/>
            <person name="Hong S."/>
            <person name="Mi L."/>
            <person name="Sun Q."/>
            <person name="Zhang L."/>
            <person name="Zhou B."/>
            <person name="Peng R."/>
            <person name="Zhang X."/>
            <person name="Liu F."/>
        </authorList>
    </citation>
    <scope>NUCLEOTIDE SEQUENCE [LARGE SCALE GENOMIC DNA]</scope>
    <source>
        <strain evidence="3">cv. PA1801</strain>
    </source>
</reference>
<dbReference type="OrthoDB" id="1932348at2759"/>
<evidence type="ECO:0000259" key="1">
    <source>
        <dbReference type="Pfam" id="PF22936"/>
    </source>
</evidence>
<keyword evidence="3" id="KW-1185">Reference proteome</keyword>
<comment type="caution">
    <text evidence="2">The sequence shown here is derived from an EMBL/GenBank/DDBJ whole genome shotgun (WGS) entry which is preliminary data.</text>
</comment>
<sequence length="92" mass="10031">MATDDPKEEEHCFKVANSSKKSWYLDNGCSRHMTGGKSDFIKLKPKSGGVVIFGDNSKGKIEGIGFIGKNSLILIENVLHVNGLKHNLLSIS</sequence>
<protein>
    <submittedName>
        <fullName evidence="2">Copia protein</fullName>
    </submittedName>
</protein>
<name>A0A5B6VMM8_9ROSI</name>
<organism evidence="2 3">
    <name type="scientific">Gossypium australe</name>
    <dbReference type="NCBI Taxonomy" id="47621"/>
    <lineage>
        <taxon>Eukaryota</taxon>
        <taxon>Viridiplantae</taxon>
        <taxon>Streptophyta</taxon>
        <taxon>Embryophyta</taxon>
        <taxon>Tracheophyta</taxon>
        <taxon>Spermatophyta</taxon>
        <taxon>Magnoliopsida</taxon>
        <taxon>eudicotyledons</taxon>
        <taxon>Gunneridae</taxon>
        <taxon>Pentapetalae</taxon>
        <taxon>rosids</taxon>
        <taxon>malvids</taxon>
        <taxon>Malvales</taxon>
        <taxon>Malvaceae</taxon>
        <taxon>Malvoideae</taxon>
        <taxon>Gossypium</taxon>
    </lineage>
</organism>
<gene>
    <name evidence="2" type="ORF">EPI10_015962</name>
</gene>